<feature type="domain" description="Choline/carnitine acyltransferase" evidence="5">
    <location>
        <begin position="33"/>
        <end position="603"/>
    </location>
</feature>
<evidence type="ECO:0000313" key="7">
    <source>
        <dbReference type="Proteomes" id="UP000230233"/>
    </source>
</evidence>
<evidence type="ECO:0000313" key="6">
    <source>
        <dbReference type="EMBL" id="PIC17332.1"/>
    </source>
</evidence>
<evidence type="ECO:0000256" key="1">
    <source>
        <dbReference type="ARBA" id="ARBA00005232"/>
    </source>
</evidence>
<evidence type="ECO:0000256" key="3">
    <source>
        <dbReference type="ARBA" id="ARBA00023315"/>
    </source>
</evidence>
<organism evidence="6 7">
    <name type="scientific">Caenorhabditis nigoni</name>
    <dbReference type="NCBI Taxonomy" id="1611254"/>
    <lineage>
        <taxon>Eukaryota</taxon>
        <taxon>Metazoa</taxon>
        <taxon>Ecdysozoa</taxon>
        <taxon>Nematoda</taxon>
        <taxon>Chromadorea</taxon>
        <taxon>Rhabditida</taxon>
        <taxon>Rhabditina</taxon>
        <taxon>Rhabditomorpha</taxon>
        <taxon>Rhabditoidea</taxon>
        <taxon>Rhabditidae</taxon>
        <taxon>Peloderinae</taxon>
        <taxon>Caenorhabditis</taxon>
    </lineage>
</organism>
<name>A0A2G5SQU8_9PELO</name>
<sequence>MNLISKAIKGRWNEFYAKVMEPTFSHQNSLPSLPLPGLKDTIEKYLKSLSPIVSKEELEHVTSLAREFENSENGKKLQNFLELKSSTSRNWLEDWWYDAYTTNRDTLLTQNMGAIIPKSFMTNTSQIGIASQIIHHLMNYWSLVRQQKIEVTKSRGTNWDMSQVYNLFNACRTPAFPKDKIERYFCTESEGSCPSHIVVLCNGHIWKVDTLQNGTVLNVPEIRNILEVIKTHSCRTDENSILKLTSLGRDQWANIRESMICNSSHNQKMFETISSAVFCLTLANDFVENESHLMKYSIFGSPSNAYMDKNFNIIVLKDGKACLQAEHGNVDAISLFAPCDFAADQFLGDPKLSEKTTLQNSSSTPTVEKVEFLLTGSVSSRIAETEKQFFALSSRINVNVYHYSNFGATFCKSKKLYADTIIQIALQMAYLKTHNKLAPIYETASTRKFYHGRTETVRSLTPDLAKYLEACENSATNETIKTLFFDAYNSHNTLMDAARDGKGIDRHFLGLRMSQLALESYGEKITIPFLDDPSYSASGGNGNFLLSTSFLGYTENGCFGYVVPMCKDGYGAFYRINASRFTFTLSNYFDDATNGDEFRENLEYSLDFIKNVILTNE</sequence>
<dbReference type="GO" id="GO:0005777">
    <property type="term" value="C:peroxisome"/>
    <property type="evidence" value="ECO:0007669"/>
    <property type="project" value="TreeGrafter"/>
</dbReference>
<dbReference type="GO" id="GO:0008458">
    <property type="term" value="F:carnitine O-octanoyltransferase activity"/>
    <property type="evidence" value="ECO:0007669"/>
    <property type="project" value="TreeGrafter"/>
</dbReference>
<reference evidence="7" key="1">
    <citation type="submission" date="2017-10" db="EMBL/GenBank/DDBJ databases">
        <title>Rapid genome shrinkage in a self-fertile nematode reveals novel sperm competition proteins.</title>
        <authorList>
            <person name="Yin D."/>
            <person name="Schwarz E.M."/>
            <person name="Thomas C.G."/>
            <person name="Felde R.L."/>
            <person name="Korf I.F."/>
            <person name="Cutter A.D."/>
            <person name="Schartner C.M."/>
            <person name="Ralston E.J."/>
            <person name="Meyer B.J."/>
            <person name="Haag E.S."/>
        </authorList>
    </citation>
    <scope>NUCLEOTIDE SEQUENCE [LARGE SCALE GENOMIC DNA]</scope>
    <source>
        <strain evidence="7">JU1422</strain>
    </source>
</reference>
<dbReference type="InterPro" id="IPR039551">
    <property type="entry name" value="Cho/carn_acyl_trans"/>
</dbReference>
<keyword evidence="3" id="KW-0012">Acyltransferase</keyword>
<dbReference type="PANTHER" id="PTHR22589">
    <property type="entry name" value="CARNITINE O-ACYLTRANSFERASE"/>
    <property type="match status" value="1"/>
</dbReference>
<dbReference type="STRING" id="1611254.A0A2G5SQU8"/>
<dbReference type="Gene3D" id="3.30.559.10">
    <property type="entry name" value="Chloramphenicol acetyltransferase-like domain"/>
    <property type="match status" value="1"/>
</dbReference>
<protein>
    <recommendedName>
        <fullName evidence="5">Choline/carnitine acyltransferase domain-containing protein</fullName>
    </recommendedName>
</protein>
<dbReference type="InterPro" id="IPR000542">
    <property type="entry name" value="Carn_acyl_trans"/>
</dbReference>
<evidence type="ECO:0000259" key="5">
    <source>
        <dbReference type="Pfam" id="PF00755"/>
    </source>
</evidence>
<dbReference type="Proteomes" id="UP000230233">
    <property type="component" value="Chromosome X"/>
</dbReference>
<proteinExistence type="inferred from homology"/>
<evidence type="ECO:0000256" key="2">
    <source>
        <dbReference type="ARBA" id="ARBA00022679"/>
    </source>
</evidence>
<dbReference type="EMBL" id="PDUG01000006">
    <property type="protein sequence ID" value="PIC17332.1"/>
    <property type="molecule type" value="Genomic_DNA"/>
</dbReference>
<comment type="caution">
    <text evidence="6">The sequence shown here is derived from an EMBL/GenBank/DDBJ whole genome shotgun (WGS) entry which is preliminary data.</text>
</comment>
<dbReference type="InterPro" id="IPR023213">
    <property type="entry name" value="CAT-like_dom_sf"/>
</dbReference>
<dbReference type="OrthoDB" id="240216at2759"/>
<keyword evidence="7" id="KW-1185">Reference proteome</keyword>
<feature type="active site" description="Proton acceptor" evidence="4">
    <location>
        <position position="327"/>
    </location>
</feature>
<accession>A0A2G5SQU8</accession>
<evidence type="ECO:0000256" key="4">
    <source>
        <dbReference type="PIRSR" id="PIRSR600542-1"/>
    </source>
</evidence>
<dbReference type="Gene3D" id="3.30.559.70">
    <property type="entry name" value="Choline/Carnitine o-acyltransferase, domain 2"/>
    <property type="match status" value="1"/>
</dbReference>
<dbReference type="Pfam" id="PF00755">
    <property type="entry name" value="Carn_acyltransf"/>
    <property type="match status" value="1"/>
</dbReference>
<dbReference type="PANTHER" id="PTHR22589:SF5">
    <property type="entry name" value="CHOLINE_CARNITINE ACYLTRANSFERASE DOMAIN-CONTAINING PROTEIN"/>
    <property type="match status" value="1"/>
</dbReference>
<dbReference type="InterPro" id="IPR042231">
    <property type="entry name" value="Cho/carn_acyl_trans_2"/>
</dbReference>
<dbReference type="PROSITE" id="PS00439">
    <property type="entry name" value="ACYLTRANSF_C_1"/>
    <property type="match status" value="1"/>
</dbReference>
<keyword evidence="2" id="KW-0808">Transferase</keyword>
<comment type="similarity">
    <text evidence="1">Belongs to the carnitine/choline acetyltransferase family.</text>
</comment>
<dbReference type="AlphaFoldDB" id="A0A2G5SQU8"/>
<dbReference type="SUPFAM" id="SSF52777">
    <property type="entry name" value="CoA-dependent acyltransferases"/>
    <property type="match status" value="2"/>
</dbReference>
<gene>
    <name evidence="6" type="primary">Cni-F41E7.6</name>
    <name evidence="6" type="synonym">Cnig_chr_X.g23611</name>
    <name evidence="6" type="ORF">B9Z55_023611</name>
</gene>